<protein>
    <recommendedName>
        <fullName evidence="5">V-type proton ATPase subunit C</fullName>
    </recommendedName>
</protein>
<accession>A0ABY8U866</accession>
<comment type="subunit">
    <text evidence="5">V-ATPase is a heteromultimeric enzyme composed of a peripheral catalytic V1 complex (components A to H) attached to an integral membrane V0 proton pore complex.</text>
</comment>
<dbReference type="CDD" id="cd14785">
    <property type="entry name" value="V-ATPase_C"/>
    <property type="match status" value="1"/>
</dbReference>
<keyword evidence="2 5" id="KW-0813">Transport</keyword>
<evidence type="ECO:0000313" key="7">
    <source>
        <dbReference type="Proteomes" id="UP001244341"/>
    </source>
</evidence>
<evidence type="ECO:0000256" key="1">
    <source>
        <dbReference type="ARBA" id="ARBA00006138"/>
    </source>
</evidence>
<dbReference type="Gene3D" id="1.20.1460.10">
    <property type="entry name" value="subunit c (vma5p) of the yeast v-atpase, domain 2"/>
    <property type="match status" value="1"/>
</dbReference>
<comment type="function">
    <text evidence="5">Subunit of the V1 complex of vacuolar(H+)-ATPase (V-ATPase), a multisubunit enzyme composed of a peripheral complex (V1) that hydrolyzes ATP and a membrane integral complex (V0) that translocates protons. V-ATPase is responsible for acidifying and maintaining the pH of intracellular compartments and in some cell types, is targeted to the plasma membrane, where it is responsible for acidifying the extracellular environment. Subunit C is necessary for the assembly of the catalytic sector of the enzyme and is likely to have a specific function in its catalytic activity.</text>
</comment>
<keyword evidence="3 5" id="KW-0375">Hydrogen ion transport</keyword>
<dbReference type="Proteomes" id="UP001244341">
    <property type="component" value="Chromosome 8b"/>
</dbReference>
<reference evidence="6 7" key="1">
    <citation type="submission" date="2023-05" db="EMBL/GenBank/DDBJ databases">
        <title>A 100% complete, gapless, phased diploid assembly of the Scenedesmus obliquus UTEX 3031 genome.</title>
        <authorList>
            <person name="Biondi T.C."/>
            <person name="Hanschen E.R."/>
            <person name="Kwon T."/>
            <person name="Eng W."/>
            <person name="Kruse C.P.S."/>
            <person name="Koehler S.I."/>
            <person name="Kunde Y."/>
            <person name="Gleasner C.D."/>
            <person name="You Mak K.T."/>
            <person name="Polle J."/>
            <person name="Hovde B.T."/>
            <person name="Starkenburg S.R."/>
        </authorList>
    </citation>
    <scope>NUCLEOTIDE SEQUENCE [LARGE SCALE GENOMIC DNA]</scope>
    <source>
        <strain evidence="6 7">DOE0152z</strain>
    </source>
</reference>
<comment type="similarity">
    <text evidence="1 5">Belongs to the V-ATPase C subunit family.</text>
</comment>
<dbReference type="SUPFAM" id="SSF118203">
    <property type="entry name" value="Vacuolar ATP synthase subunit C"/>
    <property type="match status" value="1"/>
</dbReference>
<evidence type="ECO:0000256" key="3">
    <source>
        <dbReference type="ARBA" id="ARBA00022781"/>
    </source>
</evidence>
<organism evidence="6 7">
    <name type="scientific">Tetradesmus obliquus</name>
    <name type="common">Green alga</name>
    <name type="synonym">Acutodesmus obliquus</name>
    <dbReference type="NCBI Taxonomy" id="3088"/>
    <lineage>
        <taxon>Eukaryota</taxon>
        <taxon>Viridiplantae</taxon>
        <taxon>Chlorophyta</taxon>
        <taxon>core chlorophytes</taxon>
        <taxon>Chlorophyceae</taxon>
        <taxon>CS clade</taxon>
        <taxon>Sphaeropleales</taxon>
        <taxon>Scenedesmaceae</taxon>
        <taxon>Tetradesmus</taxon>
    </lineage>
</organism>
<keyword evidence="7" id="KW-1185">Reference proteome</keyword>
<dbReference type="Gene3D" id="3.30.70.100">
    <property type="match status" value="1"/>
</dbReference>
<dbReference type="EMBL" id="CP126215">
    <property type="protein sequence ID" value="WIA17651.1"/>
    <property type="molecule type" value="Genomic_DNA"/>
</dbReference>
<dbReference type="Gene3D" id="3.30.70.1180">
    <property type="entry name" value="Vacuolar atp synthase subunit c, domain 1"/>
    <property type="match status" value="1"/>
</dbReference>
<dbReference type="PANTHER" id="PTHR10137:SF0">
    <property type="entry name" value="V-TYPE PROTON ATPASE SUBUNIT C"/>
    <property type="match status" value="1"/>
</dbReference>
<evidence type="ECO:0000313" key="6">
    <source>
        <dbReference type="EMBL" id="WIA17651.1"/>
    </source>
</evidence>
<dbReference type="InterPro" id="IPR036132">
    <property type="entry name" value="Vac_ATP_synth_c_sf"/>
</dbReference>
<keyword evidence="4 5" id="KW-0406">Ion transport</keyword>
<dbReference type="InterPro" id="IPR004907">
    <property type="entry name" value="ATPase_V1-cplx_csu"/>
</dbReference>
<proteinExistence type="inferred from homology"/>
<gene>
    <name evidence="6" type="ORF">OEZ85_014456</name>
</gene>
<evidence type="ECO:0000256" key="5">
    <source>
        <dbReference type="RuleBase" id="RU364010"/>
    </source>
</evidence>
<dbReference type="Pfam" id="PF03223">
    <property type="entry name" value="V-ATPase_C"/>
    <property type="match status" value="1"/>
</dbReference>
<sequence>MVYWLVSLPLLKGRRDHTWELLQEKTSYGQQLSSNAKLEVPELRVGTIDTLLAHSDDLAKMTIGTEAIVSKIRRTITDIAGPGAVASLKVENLPVESYLTRFRWDEPKFPLRRPVKETLEKITEIMAHLEDDLKVKVAEYNTVKGQISAALRKAGGSLAVRDISGVVTPGSVVDSENLATLFVVVSKYSVKEWEACYEKLCDFVVPRSSKHVTEDQDYVLMSVVLFRRVVDDFKTAARVRGFQVKEYVPPAPEAVNAPPSELPLAQLRAEGQAKQAALEAWARTAYGEAFGCYMHMSVIRLFVESILRYGLPPQFQAAVVKPLPKMEARLRTALAANFGTDVAYWKDDGNTAAGALSSEIDQYPYVSLSVHTD</sequence>
<evidence type="ECO:0000256" key="4">
    <source>
        <dbReference type="ARBA" id="ARBA00023065"/>
    </source>
</evidence>
<evidence type="ECO:0000256" key="2">
    <source>
        <dbReference type="ARBA" id="ARBA00022448"/>
    </source>
</evidence>
<name>A0ABY8U866_TETOB</name>
<dbReference type="PANTHER" id="PTHR10137">
    <property type="entry name" value="V-TYPE PROTON ATPASE SUBUNIT C"/>
    <property type="match status" value="1"/>
</dbReference>